<evidence type="ECO:0000259" key="8">
    <source>
        <dbReference type="PROSITE" id="PS50885"/>
    </source>
</evidence>
<dbReference type="PANTHER" id="PTHR32089:SF112">
    <property type="entry name" value="LYSOZYME-LIKE PROTEIN-RELATED"/>
    <property type="match status" value="1"/>
</dbReference>
<dbReference type="GO" id="GO:0016020">
    <property type="term" value="C:membrane"/>
    <property type="evidence" value="ECO:0007669"/>
    <property type="project" value="InterPro"/>
</dbReference>
<feature type="domain" description="Methyl-accepting transducer" evidence="7">
    <location>
        <begin position="371"/>
        <end position="607"/>
    </location>
</feature>
<keyword evidence="4" id="KW-0175">Coiled coil</keyword>
<dbReference type="GeneID" id="35591027"/>
<evidence type="ECO:0000256" key="5">
    <source>
        <dbReference type="SAM" id="MobiDB-lite"/>
    </source>
</evidence>
<proteinExistence type="inferred from homology"/>
<dbReference type="Gene3D" id="6.10.340.10">
    <property type="match status" value="1"/>
</dbReference>
<reference evidence="9 10" key="1">
    <citation type="submission" date="2018-01" db="EMBL/GenBank/DDBJ databases">
        <title>Complete genome sequence of Salinigranum rubrum GX10T, an extremely halophilic archaeon isolated from a marine solar saltern.</title>
        <authorList>
            <person name="Han S."/>
        </authorList>
    </citation>
    <scope>NUCLEOTIDE SEQUENCE [LARGE SCALE GENOMIC DNA]</scope>
    <source>
        <strain evidence="9 10">GX10</strain>
    </source>
</reference>
<feature type="compositionally biased region" description="Polar residues" evidence="5">
    <location>
        <begin position="674"/>
        <end position="684"/>
    </location>
</feature>
<feature type="domain" description="HAMP" evidence="8">
    <location>
        <begin position="209"/>
        <end position="262"/>
    </location>
</feature>
<sequence length="695" mass="73407">MIEKIKIDGVNLGPKLILAFVLVALLVGVTGFVGYQGVTTIDEEAHLIAEDGLKMDHSAEMVIAIEQQRAAVQAAQLGKPGAHEEFNTASEKFTEEAQGLAGTHLSETQEEQLATIRTQHDEYDRLAEEFFEAQAAGETERAAQTAAEMDALRTEMESEAHAIEASAQSDLETQVAVADRTARQTQLEILGLTVGAFVAAIGIGLFVSRRITRPVERLSECAVAISQGDLDATVDDHVEDDEIGQMVEAFNEMQRNLQGLFGELERISRNVQTGELNQEVETDYPGTYGDVMGSLEAGVKQLSAGFDQISAASEDLERGDLDQTLDTDAPGTYGRVLVNLQNGIDQLSASLTTVQRVADEVAASSEEVTASVEEIEIASEEVAGSVEEVSQGAEEQNENLQRISEEMTELSATVEEIAASTDEVTDTASTAVERGIEGKEYASEATSEIQAMEAQAKEAASRVAALETEMGEIGAVVDIITDIAEQTNLLALNASIEAARVGEAGEGFAVVADEIKELAGEAARETSDIERRINEVQSTTSETVDGIREMTARVESGSETIENAVAMFDEISDAIENAESGIQEINDATGDQAASAEEVVAMVGEVASASDQAAAEASNVSAATEEQAASLSEASTTIKRVSALADDLHDQVSKFEVRAEASPTTPESGPIESASPSGDTSTASARADGGVDASR</sequence>
<evidence type="ECO:0000256" key="3">
    <source>
        <dbReference type="PROSITE-ProRule" id="PRU00284"/>
    </source>
</evidence>
<feature type="coiled-coil region" evidence="4">
    <location>
        <begin position="386"/>
        <end position="469"/>
    </location>
</feature>
<dbReference type="PROSITE" id="PS50111">
    <property type="entry name" value="CHEMOTAXIS_TRANSDUC_2"/>
    <property type="match status" value="1"/>
</dbReference>
<dbReference type="CDD" id="cd11386">
    <property type="entry name" value="MCP_signal"/>
    <property type="match status" value="1"/>
</dbReference>
<dbReference type="PROSITE" id="PS50885">
    <property type="entry name" value="HAMP"/>
    <property type="match status" value="1"/>
</dbReference>
<keyword evidence="6" id="KW-0472">Membrane</keyword>
<dbReference type="SMART" id="SM00304">
    <property type="entry name" value="HAMP"/>
    <property type="match status" value="2"/>
</dbReference>
<evidence type="ECO:0000256" key="2">
    <source>
        <dbReference type="ARBA" id="ARBA00029447"/>
    </source>
</evidence>
<evidence type="ECO:0000313" key="9">
    <source>
        <dbReference type="EMBL" id="AUV80752.1"/>
    </source>
</evidence>
<protein>
    <submittedName>
        <fullName evidence="9">Chemotaxis protein</fullName>
    </submittedName>
</protein>
<accession>A0A2I8VFP3</accession>
<dbReference type="SUPFAM" id="SSF58104">
    <property type="entry name" value="Methyl-accepting chemotaxis protein (MCP) signaling domain"/>
    <property type="match status" value="1"/>
</dbReference>
<gene>
    <name evidence="9" type="ORF">C2R22_03020</name>
</gene>
<dbReference type="GO" id="GO:0007165">
    <property type="term" value="P:signal transduction"/>
    <property type="evidence" value="ECO:0007669"/>
    <property type="project" value="UniProtKB-KW"/>
</dbReference>
<dbReference type="Gene3D" id="1.10.287.950">
    <property type="entry name" value="Methyl-accepting chemotaxis protein"/>
    <property type="match status" value="1"/>
</dbReference>
<keyword evidence="6" id="KW-1133">Transmembrane helix</keyword>
<evidence type="ECO:0000256" key="6">
    <source>
        <dbReference type="SAM" id="Phobius"/>
    </source>
</evidence>
<feature type="region of interest" description="Disordered" evidence="5">
    <location>
        <begin position="654"/>
        <end position="695"/>
    </location>
</feature>
<name>A0A2I8VFP3_9EURY</name>
<evidence type="ECO:0000256" key="1">
    <source>
        <dbReference type="ARBA" id="ARBA00023224"/>
    </source>
</evidence>
<dbReference type="InterPro" id="IPR003660">
    <property type="entry name" value="HAMP_dom"/>
</dbReference>
<evidence type="ECO:0000256" key="4">
    <source>
        <dbReference type="SAM" id="Coils"/>
    </source>
</evidence>
<dbReference type="CDD" id="cd06225">
    <property type="entry name" value="HAMP"/>
    <property type="match status" value="1"/>
</dbReference>
<evidence type="ECO:0000313" key="10">
    <source>
        <dbReference type="Proteomes" id="UP000236584"/>
    </source>
</evidence>
<organism evidence="9 10">
    <name type="scientific">Salinigranum rubrum</name>
    <dbReference type="NCBI Taxonomy" id="755307"/>
    <lineage>
        <taxon>Archaea</taxon>
        <taxon>Methanobacteriati</taxon>
        <taxon>Methanobacteriota</taxon>
        <taxon>Stenosarchaea group</taxon>
        <taxon>Halobacteria</taxon>
        <taxon>Halobacteriales</taxon>
        <taxon>Haloferacaceae</taxon>
        <taxon>Salinigranum</taxon>
    </lineage>
</organism>
<dbReference type="Proteomes" id="UP000236584">
    <property type="component" value="Chromosome"/>
</dbReference>
<comment type="similarity">
    <text evidence="2">Belongs to the methyl-accepting chemotaxis (MCP) protein family.</text>
</comment>
<evidence type="ECO:0000259" key="7">
    <source>
        <dbReference type="PROSITE" id="PS50111"/>
    </source>
</evidence>
<dbReference type="EMBL" id="CP026309">
    <property type="protein sequence ID" value="AUV80752.1"/>
    <property type="molecule type" value="Genomic_DNA"/>
</dbReference>
<keyword evidence="1 3" id="KW-0807">Transducer</keyword>
<feature type="transmembrane region" description="Helical" evidence="6">
    <location>
        <begin position="189"/>
        <end position="207"/>
    </location>
</feature>
<dbReference type="SMART" id="SM00283">
    <property type="entry name" value="MA"/>
    <property type="match status" value="1"/>
</dbReference>
<dbReference type="PANTHER" id="PTHR32089">
    <property type="entry name" value="METHYL-ACCEPTING CHEMOTAXIS PROTEIN MCPB"/>
    <property type="match status" value="1"/>
</dbReference>
<dbReference type="RefSeq" id="WP_103424414.1">
    <property type="nucleotide sequence ID" value="NZ_CP026309.1"/>
</dbReference>
<dbReference type="Pfam" id="PF00672">
    <property type="entry name" value="HAMP"/>
    <property type="match status" value="1"/>
</dbReference>
<dbReference type="OrthoDB" id="8523at2157"/>
<keyword evidence="10" id="KW-1185">Reference proteome</keyword>
<keyword evidence="6" id="KW-0812">Transmembrane</keyword>
<feature type="transmembrane region" description="Helical" evidence="6">
    <location>
        <begin position="12"/>
        <end position="35"/>
    </location>
</feature>
<dbReference type="KEGG" id="srub:C2R22_03020"/>
<dbReference type="Pfam" id="PF00015">
    <property type="entry name" value="MCPsignal"/>
    <property type="match status" value="1"/>
</dbReference>
<dbReference type="InterPro" id="IPR004089">
    <property type="entry name" value="MCPsignal_dom"/>
</dbReference>
<dbReference type="AlphaFoldDB" id="A0A2I8VFP3"/>